<dbReference type="InterPro" id="IPR033878">
    <property type="entry name" value="NfsB-like"/>
</dbReference>
<keyword evidence="5" id="KW-0521">NADP</keyword>
<keyword evidence="3" id="KW-0285">Flavoprotein</keyword>
<evidence type="ECO:0000259" key="7">
    <source>
        <dbReference type="Pfam" id="PF00881"/>
    </source>
</evidence>
<dbReference type="Pfam" id="PF00881">
    <property type="entry name" value="Nitroreductase"/>
    <property type="match status" value="1"/>
</dbReference>
<dbReference type="Proteomes" id="UP000183945">
    <property type="component" value="Unassembled WGS sequence"/>
</dbReference>
<sequence length="210" mass="23854">MENYIENLNWRYATKKFDPSKKLNEEIIAKLLKSLQLSASSYGLQPYEIFVVSDEKTKEKLKLAGWNQAQFTDASHIFIFVGLKHLDEAYIDSYVKNISNIRDIQVRDLGALKDKLIKNIVEEPKNEQKAWAQKQAYLALGNFLSAAANLKIDTCPMEGFDTEKIDKVLGITGTNLSTAVIASAGYRSKDDALQHAKKVRKEKEELFHLI</sequence>
<proteinExistence type="inferred from homology"/>
<keyword evidence="6" id="KW-0560">Oxidoreductase</keyword>
<protein>
    <submittedName>
        <fullName evidence="8">Nitroreductase</fullName>
    </submittedName>
</protein>
<reference evidence="9" key="1">
    <citation type="submission" date="2016-11" db="EMBL/GenBank/DDBJ databases">
        <authorList>
            <person name="Varghese N."/>
            <person name="Submissions S."/>
        </authorList>
    </citation>
    <scope>NUCLEOTIDE SEQUENCE [LARGE SCALE GENOMIC DNA]</scope>
    <source>
        <strain evidence="9">DSM 24579</strain>
    </source>
</reference>
<dbReference type="Gene3D" id="3.40.109.10">
    <property type="entry name" value="NADH Oxidase"/>
    <property type="match status" value="1"/>
</dbReference>
<evidence type="ECO:0000313" key="9">
    <source>
        <dbReference type="Proteomes" id="UP000183945"/>
    </source>
</evidence>
<dbReference type="AlphaFoldDB" id="A0A1M5KZY9"/>
<dbReference type="InterPro" id="IPR000415">
    <property type="entry name" value="Nitroreductase-like"/>
</dbReference>
<dbReference type="PANTHER" id="PTHR43673:SF2">
    <property type="entry name" value="NITROREDUCTASE"/>
    <property type="match status" value="1"/>
</dbReference>
<dbReference type="GO" id="GO:0016491">
    <property type="term" value="F:oxidoreductase activity"/>
    <property type="evidence" value="ECO:0007669"/>
    <property type="project" value="UniProtKB-KW"/>
</dbReference>
<dbReference type="SUPFAM" id="SSF55469">
    <property type="entry name" value="FMN-dependent nitroreductase-like"/>
    <property type="match status" value="1"/>
</dbReference>
<organism evidence="8 9">
    <name type="scientific">Salegentibacter echinorum</name>
    <dbReference type="NCBI Taxonomy" id="1073325"/>
    <lineage>
        <taxon>Bacteria</taxon>
        <taxon>Pseudomonadati</taxon>
        <taxon>Bacteroidota</taxon>
        <taxon>Flavobacteriia</taxon>
        <taxon>Flavobacteriales</taxon>
        <taxon>Flavobacteriaceae</taxon>
        <taxon>Salegentibacter</taxon>
    </lineage>
</organism>
<dbReference type="InterPro" id="IPR029479">
    <property type="entry name" value="Nitroreductase"/>
</dbReference>
<evidence type="ECO:0000256" key="6">
    <source>
        <dbReference type="ARBA" id="ARBA00023002"/>
    </source>
</evidence>
<dbReference type="OrthoDB" id="9809288at2"/>
<name>A0A1M5KZY9_SALEC</name>
<feature type="domain" description="Nitroreductase" evidence="7">
    <location>
        <begin position="9"/>
        <end position="174"/>
    </location>
</feature>
<accession>A0A1M5KZY9</accession>
<dbReference type="STRING" id="1073325.SAMN05444483_11738"/>
<dbReference type="CDD" id="cd02149">
    <property type="entry name" value="NfsB-like"/>
    <property type="match status" value="1"/>
</dbReference>
<evidence type="ECO:0000256" key="4">
    <source>
        <dbReference type="ARBA" id="ARBA00022643"/>
    </source>
</evidence>
<dbReference type="PANTHER" id="PTHR43673">
    <property type="entry name" value="NAD(P)H NITROREDUCTASE YDGI-RELATED"/>
    <property type="match status" value="1"/>
</dbReference>
<keyword evidence="4" id="KW-0288">FMN</keyword>
<evidence type="ECO:0000256" key="1">
    <source>
        <dbReference type="ARBA" id="ARBA00001917"/>
    </source>
</evidence>
<comment type="cofactor">
    <cofactor evidence="1">
        <name>FMN</name>
        <dbReference type="ChEBI" id="CHEBI:58210"/>
    </cofactor>
</comment>
<evidence type="ECO:0000313" key="8">
    <source>
        <dbReference type="EMBL" id="SHG58368.1"/>
    </source>
</evidence>
<dbReference type="RefSeq" id="WP_072881382.1">
    <property type="nucleotide sequence ID" value="NZ_FQVT01000017.1"/>
</dbReference>
<gene>
    <name evidence="8" type="ORF">SAMN05444483_11738</name>
</gene>
<evidence type="ECO:0000256" key="2">
    <source>
        <dbReference type="ARBA" id="ARBA00007118"/>
    </source>
</evidence>
<keyword evidence="9" id="KW-1185">Reference proteome</keyword>
<evidence type="ECO:0000256" key="3">
    <source>
        <dbReference type="ARBA" id="ARBA00022630"/>
    </source>
</evidence>
<comment type="similarity">
    <text evidence="2">Belongs to the nitroreductase family.</text>
</comment>
<evidence type="ECO:0000256" key="5">
    <source>
        <dbReference type="ARBA" id="ARBA00022857"/>
    </source>
</evidence>
<dbReference type="EMBL" id="FQVT01000017">
    <property type="protein sequence ID" value="SHG58368.1"/>
    <property type="molecule type" value="Genomic_DNA"/>
</dbReference>